<evidence type="ECO:0000313" key="1">
    <source>
        <dbReference type="EMBL" id="RFN44907.1"/>
    </source>
</evidence>
<dbReference type="EMBL" id="PXXK01000388">
    <property type="protein sequence ID" value="RFN44907.1"/>
    <property type="molecule type" value="Genomic_DNA"/>
</dbReference>
<evidence type="ECO:0008006" key="3">
    <source>
        <dbReference type="Google" id="ProtNLM"/>
    </source>
</evidence>
<reference evidence="1 2" key="1">
    <citation type="journal article" date="2018" name="PLoS Pathog.">
        <title>Evolution of structural diversity of trichothecenes, a family of toxins produced by plant pathogenic and entomopathogenic fungi.</title>
        <authorList>
            <person name="Proctor R.H."/>
            <person name="McCormick S.P."/>
            <person name="Kim H.S."/>
            <person name="Cardoza R.E."/>
            <person name="Stanley A.M."/>
            <person name="Lindo L."/>
            <person name="Kelly A."/>
            <person name="Brown D.W."/>
            <person name="Lee T."/>
            <person name="Vaughan M.M."/>
            <person name="Alexander N.J."/>
            <person name="Busman M."/>
            <person name="Gutierrez S."/>
        </authorList>
    </citation>
    <scope>NUCLEOTIDE SEQUENCE [LARGE SCALE GENOMIC DNA]</scope>
    <source>
        <strain evidence="1 2">NRRL 13405</strain>
    </source>
</reference>
<protein>
    <recommendedName>
        <fullName evidence="3">F-box domain-containing protein</fullName>
    </recommendedName>
</protein>
<accession>A0A395MAF9</accession>
<dbReference type="Proteomes" id="UP000265631">
    <property type="component" value="Unassembled WGS sequence"/>
</dbReference>
<comment type="caution">
    <text evidence="1">The sequence shown here is derived from an EMBL/GenBank/DDBJ whole genome shotgun (WGS) entry which is preliminary data.</text>
</comment>
<name>A0A395MAF9_9HYPO</name>
<dbReference type="AlphaFoldDB" id="A0A395MAF9"/>
<sequence length="355" mass="41677">MTNITRLNPEIILEIMELLDLSDICPLIETSPLFLQHFLTHRHQLLKSTVNDLNHRLVRCNFSMLLSALRLRCRHSENAPSTQSEVREAEHASLRLYRHQDARIELSTTAELGLIHSARQLLIELEGVTDSYAPKAWCEKQDSKMVKPASLVLSLNEKRRFIQTAIHFETYCRMFFLQEKVLFKRNASIRQLFFNSTNETFVEQGPFYSITYYVFNQYLTMIKNTTTNLPTTMPPSRDQVKQRSRWERQTRVEMLNFAHVLTSQGVGLLYKMQCMNLLTQTEFMLDWFYKVSQSPDPLVLMVNGIDLHRKGTLEPRPWQPWEGIEGQSYRTLAPWRRGSYFWDRDRIQSLGGIPL</sequence>
<keyword evidence="2" id="KW-1185">Reference proteome</keyword>
<gene>
    <name evidence="1" type="ORF">FIE12Z_10888</name>
</gene>
<evidence type="ECO:0000313" key="2">
    <source>
        <dbReference type="Proteomes" id="UP000265631"/>
    </source>
</evidence>
<organism evidence="1 2">
    <name type="scientific">Fusarium flagelliforme</name>
    <dbReference type="NCBI Taxonomy" id="2675880"/>
    <lineage>
        <taxon>Eukaryota</taxon>
        <taxon>Fungi</taxon>
        <taxon>Dikarya</taxon>
        <taxon>Ascomycota</taxon>
        <taxon>Pezizomycotina</taxon>
        <taxon>Sordariomycetes</taxon>
        <taxon>Hypocreomycetidae</taxon>
        <taxon>Hypocreales</taxon>
        <taxon>Nectriaceae</taxon>
        <taxon>Fusarium</taxon>
        <taxon>Fusarium incarnatum-equiseti species complex</taxon>
    </lineage>
</organism>
<proteinExistence type="predicted"/>